<evidence type="ECO:0000313" key="3">
    <source>
        <dbReference type="Proteomes" id="UP001055057"/>
    </source>
</evidence>
<feature type="transmembrane region" description="Helical" evidence="1">
    <location>
        <begin position="43"/>
        <end position="63"/>
    </location>
</feature>
<keyword evidence="1" id="KW-0812">Transmembrane</keyword>
<gene>
    <name evidence="2" type="ORF">MPOCJGCO_1944</name>
</gene>
<evidence type="ECO:0008006" key="4">
    <source>
        <dbReference type="Google" id="ProtNLM"/>
    </source>
</evidence>
<dbReference type="EMBL" id="BPRB01000097">
    <property type="protein sequence ID" value="GJE59842.1"/>
    <property type="molecule type" value="Genomic_DNA"/>
</dbReference>
<evidence type="ECO:0000313" key="2">
    <source>
        <dbReference type="EMBL" id="GJE59842.1"/>
    </source>
</evidence>
<reference evidence="2" key="2">
    <citation type="submission" date="2021-08" db="EMBL/GenBank/DDBJ databases">
        <authorList>
            <person name="Tani A."/>
            <person name="Ola A."/>
            <person name="Ogura Y."/>
            <person name="Katsura K."/>
            <person name="Hayashi T."/>
        </authorList>
    </citation>
    <scope>NUCLEOTIDE SEQUENCE</scope>
    <source>
        <strain evidence="2">DSM 23632</strain>
    </source>
</reference>
<protein>
    <recommendedName>
        <fullName evidence="4">Amino acid transporter</fullName>
    </recommendedName>
</protein>
<accession>A0ABQ4U0J1</accession>
<dbReference type="RefSeq" id="WP_238182401.1">
    <property type="nucleotide sequence ID" value="NZ_BPRB01000097.1"/>
</dbReference>
<dbReference type="Proteomes" id="UP001055057">
    <property type="component" value="Unassembled WGS sequence"/>
</dbReference>
<name>A0ABQ4U0J1_9HYPH</name>
<feature type="transmembrane region" description="Helical" evidence="1">
    <location>
        <begin position="12"/>
        <end position="37"/>
    </location>
</feature>
<reference evidence="2" key="1">
    <citation type="journal article" date="2021" name="Front. Microbiol.">
        <title>Comprehensive Comparative Genomics and Phenotyping of Methylobacterium Species.</title>
        <authorList>
            <person name="Alessa O."/>
            <person name="Ogura Y."/>
            <person name="Fujitani Y."/>
            <person name="Takami H."/>
            <person name="Hayashi T."/>
            <person name="Sahin N."/>
            <person name="Tani A."/>
        </authorList>
    </citation>
    <scope>NUCLEOTIDE SEQUENCE</scope>
    <source>
        <strain evidence="2">DSM 23632</strain>
    </source>
</reference>
<evidence type="ECO:0000256" key="1">
    <source>
        <dbReference type="SAM" id="Phobius"/>
    </source>
</evidence>
<proteinExistence type="predicted"/>
<keyword evidence="1" id="KW-0472">Membrane</keyword>
<keyword evidence="3" id="KW-1185">Reference proteome</keyword>
<comment type="caution">
    <text evidence="2">The sequence shown here is derived from an EMBL/GenBank/DDBJ whole genome shotgun (WGS) entry which is preliminary data.</text>
</comment>
<sequence length="72" mass="7404">MSLVHNEQTKLTATLFNGIAIAAVAVGTIAPGTAALLGTASPTVALVTGTIWLTIGSLLHLGARRVLRRLIE</sequence>
<keyword evidence="1" id="KW-1133">Transmembrane helix</keyword>
<organism evidence="2 3">
    <name type="scientific">Methylobacterium trifolii</name>
    <dbReference type="NCBI Taxonomy" id="1003092"/>
    <lineage>
        <taxon>Bacteria</taxon>
        <taxon>Pseudomonadati</taxon>
        <taxon>Pseudomonadota</taxon>
        <taxon>Alphaproteobacteria</taxon>
        <taxon>Hyphomicrobiales</taxon>
        <taxon>Methylobacteriaceae</taxon>
        <taxon>Methylobacterium</taxon>
    </lineage>
</organism>